<reference evidence="2" key="1">
    <citation type="journal article" date="2015" name="Nat. Genet.">
        <title>The genome and transcriptome of the zoonotic hookworm Ancylostoma ceylanicum identify infection-specific gene families.</title>
        <authorList>
            <person name="Schwarz E.M."/>
            <person name="Hu Y."/>
            <person name="Antoshechkin I."/>
            <person name="Miller M.M."/>
            <person name="Sternberg P.W."/>
            <person name="Aroian R.V."/>
        </authorList>
    </citation>
    <scope>NUCLEOTIDE SEQUENCE</scope>
    <source>
        <strain evidence="2">HY135</strain>
    </source>
</reference>
<evidence type="ECO:0000313" key="2">
    <source>
        <dbReference type="Proteomes" id="UP000024635"/>
    </source>
</evidence>
<comment type="caution">
    <text evidence="1">The sequence shown here is derived from an EMBL/GenBank/DDBJ whole genome shotgun (WGS) entry which is preliminary data.</text>
</comment>
<proteinExistence type="predicted"/>
<gene>
    <name evidence="1" type="primary">Acey_s0094.g2776</name>
    <name evidence="1" type="ORF">Y032_0094g2776</name>
</gene>
<accession>A0A016TLE2</accession>
<protein>
    <submittedName>
        <fullName evidence="1">Uncharacterized protein</fullName>
    </submittedName>
</protein>
<dbReference type="Proteomes" id="UP000024635">
    <property type="component" value="Unassembled WGS sequence"/>
</dbReference>
<dbReference type="EMBL" id="JARK01001430">
    <property type="protein sequence ID" value="EYC03467.1"/>
    <property type="molecule type" value="Genomic_DNA"/>
</dbReference>
<evidence type="ECO:0000313" key="1">
    <source>
        <dbReference type="EMBL" id="EYC03467.1"/>
    </source>
</evidence>
<keyword evidence="2" id="KW-1185">Reference proteome</keyword>
<dbReference type="AlphaFoldDB" id="A0A016TLE2"/>
<name>A0A016TLE2_9BILA</name>
<sequence>MRRVDDSGLLAFSVEGRPSCHFVHKYSAIVAYGTHYIRNNESAQAVHVTAKSLVDIIKTTVKRDTQIRDDDVDC</sequence>
<organism evidence="1 2">
    <name type="scientific">Ancylostoma ceylanicum</name>
    <dbReference type="NCBI Taxonomy" id="53326"/>
    <lineage>
        <taxon>Eukaryota</taxon>
        <taxon>Metazoa</taxon>
        <taxon>Ecdysozoa</taxon>
        <taxon>Nematoda</taxon>
        <taxon>Chromadorea</taxon>
        <taxon>Rhabditida</taxon>
        <taxon>Rhabditina</taxon>
        <taxon>Rhabditomorpha</taxon>
        <taxon>Strongyloidea</taxon>
        <taxon>Ancylostomatidae</taxon>
        <taxon>Ancylostomatinae</taxon>
        <taxon>Ancylostoma</taxon>
    </lineage>
</organism>